<gene>
    <name evidence="2" type="ORF">BST27_08050</name>
</gene>
<name>A0A1E3S912_MYCIE</name>
<keyword evidence="1" id="KW-0472">Membrane</keyword>
<reference evidence="2 3" key="1">
    <citation type="submission" date="2017-02" db="EMBL/GenBank/DDBJ databases">
        <title>The new phylogeny of genus Mycobacterium.</title>
        <authorList>
            <person name="Tortoli E."/>
            <person name="Trovato A."/>
            <person name="Cirillo D.M."/>
        </authorList>
    </citation>
    <scope>NUCLEOTIDE SEQUENCE [LARGE SCALE GENOMIC DNA]</scope>
    <source>
        <strain evidence="2 3">DSM 44049</strain>
    </source>
</reference>
<keyword evidence="1" id="KW-0812">Transmembrane</keyword>
<dbReference type="OrthoDB" id="4762032at2"/>
<accession>A0A1E3S912</accession>
<keyword evidence="3" id="KW-1185">Reference proteome</keyword>
<evidence type="ECO:0008006" key="4">
    <source>
        <dbReference type="Google" id="ProtNLM"/>
    </source>
</evidence>
<dbReference type="EMBL" id="MVHT01000015">
    <property type="protein sequence ID" value="ORB08200.1"/>
    <property type="molecule type" value="Genomic_DNA"/>
</dbReference>
<evidence type="ECO:0000313" key="2">
    <source>
        <dbReference type="EMBL" id="ORB08200.1"/>
    </source>
</evidence>
<protein>
    <recommendedName>
        <fullName evidence="4">Anti-sigma-M factor RsmA</fullName>
    </recommendedName>
</protein>
<dbReference type="STRING" id="28445.BHQ20_21455"/>
<comment type="caution">
    <text evidence="2">The sequence shown here is derived from an EMBL/GenBank/DDBJ whole genome shotgun (WGS) entry which is preliminary data.</text>
</comment>
<dbReference type="Proteomes" id="UP000192739">
    <property type="component" value="Unassembled WGS sequence"/>
</dbReference>
<sequence>MYAAENDADPPPLTVELLADLQAGLLDDDTAARVRRRLRTDPQAQATLHALQQVRSDIADAGADPASAPDPPPGLAARISTALRADGPAHSARPPARPGRVIAGLIGLAAVLAAVGLGTAALLNAPPPEPSTPRSAQLITVSTTPPTIPLTHEQIIDLLNQPPDYGPLGEPARRASCLSGLGYPSSTDVLGAIPVEVNARPGVLLVLAGDSPHELAVFAVAPNCSAADTGLLASTSIPRAPHP</sequence>
<keyword evidence="1" id="KW-1133">Transmembrane helix</keyword>
<dbReference type="RefSeq" id="WP_069421178.1">
    <property type="nucleotide sequence ID" value="NZ_CBCRZH010000028.1"/>
</dbReference>
<proteinExistence type="predicted"/>
<dbReference type="AlphaFoldDB" id="A0A1E3S912"/>
<evidence type="ECO:0000313" key="3">
    <source>
        <dbReference type="Proteomes" id="UP000192739"/>
    </source>
</evidence>
<feature type="transmembrane region" description="Helical" evidence="1">
    <location>
        <begin position="101"/>
        <end position="123"/>
    </location>
</feature>
<organism evidence="2 3">
    <name type="scientific">Mycobacterium intermedium</name>
    <dbReference type="NCBI Taxonomy" id="28445"/>
    <lineage>
        <taxon>Bacteria</taxon>
        <taxon>Bacillati</taxon>
        <taxon>Actinomycetota</taxon>
        <taxon>Actinomycetes</taxon>
        <taxon>Mycobacteriales</taxon>
        <taxon>Mycobacteriaceae</taxon>
        <taxon>Mycobacterium</taxon>
        <taxon>Mycobacterium simiae complex</taxon>
    </lineage>
</organism>
<evidence type="ECO:0000256" key="1">
    <source>
        <dbReference type="SAM" id="Phobius"/>
    </source>
</evidence>